<dbReference type="InterPro" id="IPR014440">
    <property type="entry name" value="HCCAis_GSTk"/>
</dbReference>
<gene>
    <name evidence="4" type="ORF">C8N43_1873</name>
</gene>
<dbReference type="EC" id="5.99.1.4" evidence="1"/>
<dbReference type="PANTHER" id="PTHR42943:SF2">
    <property type="entry name" value="GLUTATHIONE S-TRANSFERASE KAPPA 1"/>
    <property type="match status" value="1"/>
</dbReference>
<dbReference type="InterPro" id="IPR036249">
    <property type="entry name" value="Thioredoxin-like_sf"/>
</dbReference>
<dbReference type="SUPFAM" id="SSF52833">
    <property type="entry name" value="Thioredoxin-like"/>
    <property type="match status" value="1"/>
</dbReference>
<dbReference type="GO" id="GO:0004602">
    <property type="term" value="F:glutathione peroxidase activity"/>
    <property type="evidence" value="ECO:0007669"/>
    <property type="project" value="TreeGrafter"/>
</dbReference>
<dbReference type="CDD" id="cd03022">
    <property type="entry name" value="DsbA_HCCA_Iso"/>
    <property type="match status" value="1"/>
</dbReference>
<dbReference type="RefSeq" id="WP_107845328.1">
    <property type="nucleotide sequence ID" value="NZ_QBKS01000001.1"/>
</dbReference>
<evidence type="ECO:0000313" key="4">
    <source>
        <dbReference type="EMBL" id="PTX57207.1"/>
    </source>
</evidence>
<dbReference type="InterPro" id="IPR001853">
    <property type="entry name" value="DSBA-like_thioredoxin_dom"/>
</dbReference>
<dbReference type="Gene3D" id="3.40.30.10">
    <property type="entry name" value="Glutaredoxin"/>
    <property type="match status" value="1"/>
</dbReference>
<keyword evidence="5" id="KW-1185">Reference proteome</keyword>
<dbReference type="Pfam" id="PF01323">
    <property type="entry name" value="DSBA"/>
    <property type="match status" value="1"/>
</dbReference>
<keyword evidence="1 4" id="KW-0413">Isomerase</keyword>
<feature type="active site" description="Nucleophile" evidence="2">
    <location>
        <position position="12"/>
    </location>
</feature>
<evidence type="ECO:0000259" key="3">
    <source>
        <dbReference type="Pfam" id="PF01323"/>
    </source>
</evidence>
<dbReference type="Proteomes" id="UP000243978">
    <property type="component" value="Unassembled WGS sequence"/>
</dbReference>
<dbReference type="GO" id="GO:0018845">
    <property type="term" value="F:2-hydroxychromene-2-carboxylate isomerase activity"/>
    <property type="evidence" value="ECO:0007669"/>
    <property type="project" value="UniProtKB-UniRule"/>
</dbReference>
<dbReference type="InterPro" id="IPR044087">
    <property type="entry name" value="NahD-like"/>
</dbReference>
<comment type="similarity">
    <text evidence="1">Belongs to the GST superfamily. NadH family.</text>
</comment>
<dbReference type="GO" id="GO:0006749">
    <property type="term" value="P:glutathione metabolic process"/>
    <property type="evidence" value="ECO:0007669"/>
    <property type="project" value="TreeGrafter"/>
</dbReference>
<dbReference type="AlphaFoldDB" id="A0A2T6BMJ0"/>
<reference evidence="4 5" key="1">
    <citation type="submission" date="2018-04" db="EMBL/GenBank/DDBJ databases">
        <title>Genomic Encyclopedia of Archaeal and Bacterial Type Strains, Phase II (KMG-II): from individual species to whole genera.</title>
        <authorList>
            <person name="Goeker M."/>
        </authorList>
    </citation>
    <scope>NUCLEOTIDE SEQUENCE [LARGE SCALE GENOMIC DNA]</scope>
    <source>
        <strain evidence="4 5">DSM 100977</strain>
    </source>
</reference>
<name>A0A2T6BMJ0_9RHOB</name>
<evidence type="ECO:0000313" key="5">
    <source>
        <dbReference type="Proteomes" id="UP000243978"/>
    </source>
</evidence>
<dbReference type="InterPro" id="IPR051924">
    <property type="entry name" value="GST_Kappa/NadH"/>
</dbReference>
<evidence type="ECO:0000256" key="2">
    <source>
        <dbReference type="PIRSR" id="PIRSR006386-1"/>
    </source>
</evidence>
<evidence type="ECO:0000256" key="1">
    <source>
        <dbReference type="PIRNR" id="PIRNR006386"/>
    </source>
</evidence>
<proteinExistence type="inferred from homology"/>
<dbReference type="OrthoDB" id="5244108at2"/>
<protein>
    <recommendedName>
        <fullName evidence="1">2-hydroxychromene-2-carboxylate isomerase</fullName>
        <ecNumber evidence="1">5.99.1.4</ecNumber>
    </recommendedName>
</protein>
<dbReference type="GO" id="GO:0004364">
    <property type="term" value="F:glutathione transferase activity"/>
    <property type="evidence" value="ECO:0007669"/>
    <property type="project" value="TreeGrafter"/>
</dbReference>
<feature type="domain" description="DSBA-like thioredoxin" evidence="3">
    <location>
        <begin position="4"/>
        <end position="195"/>
    </location>
</feature>
<accession>A0A2T6BMJ0</accession>
<comment type="caution">
    <text evidence="4">The sequence shown here is derived from an EMBL/GenBank/DDBJ whole genome shotgun (WGS) entry which is preliminary data.</text>
</comment>
<dbReference type="PIRSF" id="PIRSF006386">
    <property type="entry name" value="HCCAis_GSTk"/>
    <property type="match status" value="1"/>
</dbReference>
<sequence length="212" mass="23486">MRKIKYFYSAHSAYAYLGSAALLEICVRHDCVLVHKPILLSPVVEAVGGLPFAARTQPHVDYFFGRELERWAELRGVPIINHRPTHHDNPLHLPNGVIIATPEALRDQMAHAILKAHWRDDADIADDGTLIALAERLGLDGAGLVRAALEPAVQAQLDAYTEEAIARSVFGSPCYFLDGEMFYGQDRLDILARALERPFAPARFTNPPVDPS</sequence>
<organism evidence="4 5">
    <name type="scientific">Litoreibacter ponti</name>
    <dbReference type="NCBI Taxonomy" id="1510457"/>
    <lineage>
        <taxon>Bacteria</taxon>
        <taxon>Pseudomonadati</taxon>
        <taxon>Pseudomonadota</taxon>
        <taxon>Alphaproteobacteria</taxon>
        <taxon>Rhodobacterales</taxon>
        <taxon>Roseobacteraceae</taxon>
        <taxon>Litoreibacter</taxon>
    </lineage>
</organism>
<dbReference type="PANTHER" id="PTHR42943">
    <property type="entry name" value="GLUTATHIONE S-TRANSFERASE KAPPA"/>
    <property type="match status" value="1"/>
</dbReference>
<dbReference type="GO" id="GO:1901170">
    <property type="term" value="P:naphthalene catabolic process"/>
    <property type="evidence" value="ECO:0007669"/>
    <property type="project" value="InterPro"/>
</dbReference>
<comment type="catalytic activity">
    <reaction evidence="1">
        <text>2-hydroxychromene-2-carboxylate = (3E)-4-(2-hydroxyphenyl)-2-oxobut-3-enoate</text>
        <dbReference type="Rhea" id="RHEA:27401"/>
        <dbReference type="ChEBI" id="CHEBI:59350"/>
        <dbReference type="ChEBI" id="CHEBI:59353"/>
        <dbReference type="EC" id="5.99.1.4"/>
    </reaction>
</comment>
<dbReference type="EMBL" id="QBKS01000001">
    <property type="protein sequence ID" value="PTX57207.1"/>
    <property type="molecule type" value="Genomic_DNA"/>
</dbReference>